<feature type="transmembrane region" description="Helical" evidence="1">
    <location>
        <begin position="162"/>
        <end position="179"/>
    </location>
</feature>
<dbReference type="Proteomes" id="UP000183257">
    <property type="component" value="Unassembled WGS sequence"/>
</dbReference>
<name>A0A1K1NWA2_9FLAO</name>
<keyword evidence="1" id="KW-0472">Membrane</keyword>
<sequence length="204" mass="22762">MNYNDYKSVAKKVSKEVLFDGILNRELCKDEHSAFMEEINKRGLQLELSEAIANNNARKGSVIDSAKDLPQQDLFNIILYNIDNFTEEELIVFKNEANQRGLQAELSVLLNEKAKSDKEFQDKAANSSDNIGDLLNTFQEHMFSVSPGLKEKVEAAEKKSRANRIVGVVLLLMGVLLLYKTGGSTISFGVTALGIFFIVRGILK</sequence>
<keyword evidence="1" id="KW-0812">Transmembrane</keyword>
<organism evidence="2 3">
    <name type="scientific">Cellulophaga fucicola</name>
    <dbReference type="NCBI Taxonomy" id="76595"/>
    <lineage>
        <taxon>Bacteria</taxon>
        <taxon>Pseudomonadati</taxon>
        <taxon>Bacteroidota</taxon>
        <taxon>Flavobacteriia</taxon>
        <taxon>Flavobacteriales</taxon>
        <taxon>Flavobacteriaceae</taxon>
        <taxon>Cellulophaga</taxon>
    </lineage>
</organism>
<dbReference type="OrthoDB" id="1436604at2"/>
<dbReference type="STRING" id="76595.SAMN05660313_01415"/>
<evidence type="ECO:0000313" key="2">
    <source>
        <dbReference type="EMBL" id="SFW39553.1"/>
    </source>
</evidence>
<accession>A0A1K1NWA2</accession>
<dbReference type="AlphaFoldDB" id="A0A1K1NWA2"/>
<feature type="transmembrane region" description="Helical" evidence="1">
    <location>
        <begin position="185"/>
        <end position="203"/>
    </location>
</feature>
<keyword evidence="3" id="KW-1185">Reference proteome</keyword>
<protein>
    <submittedName>
        <fullName evidence="2">Uncharacterized protein</fullName>
    </submittedName>
</protein>
<keyword evidence="1" id="KW-1133">Transmembrane helix</keyword>
<dbReference type="RefSeq" id="WP_072303096.1">
    <property type="nucleotide sequence ID" value="NZ_FPIY01000002.1"/>
</dbReference>
<proteinExistence type="predicted"/>
<gene>
    <name evidence="2" type="ORF">SAMN05660313_01415</name>
</gene>
<evidence type="ECO:0000256" key="1">
    <source>
        <dbReference type="SAM" id="Phobius"/>
    </source>
</evidence>
<reference evidence="3" key="1">
    <citation type="submission" date="2016-11" db="EMBL/GenBank/DDBJ databases">
        <authorList>
            <person name="Varghese N."/>
            <person name="Submissions S."/>
        </authorList>
    </citation>
    <scope>NUCLEOTIDE SEQUENCE [LARGE SCALE GENOMIC DNA]</scope>
    <source>
        <strain evidence="3">DSM 24786</strain>
    </source>
</reference>
<dbReference type="EMBL" id="FPIY01000002">
    <property type="protein sequence ID" value="SFW39553.1"/>
    <property type="molecule type" value="Genomic_DNA"/>
</dbReference>
<evidence type="ECO:0000313" key="3">
    <source>
        <dbReference type="Proteomes" id="UP000183257"/>
    </source>
</evidence>